<sequence>MSTTPQGFSLWPRADYAEDQQYARTILTTHVLHRGFQTGATVGLVAGAARVLYSRSRGTQYPSTTTASATFTPSATLSSTAKSPYTVAMKTILRSAGRSGIITSLAMGAMLPFYMRSVGGDDAEDVQYAWQDRAYRLLYNEGQVSVDRWSVAGMAVGGAGALVGSAGSVLSLMGRLGVGSLGGVVVRGLRGSVTTEDKTKQPKEGDTVLVGEGQPISP</sequence>
<protein>
    <submittedName>
        <fullName evidence="2">Uncharacterized protein</fullName>
    </submittedName>
</protein>
<dbReference type="VEuPathDB" id="FungiDB:HMPREF1541_09832"/>
<evidence type="ECO:0000313" key="2">
    <source>
        <dbReference type="EMBL" id="ETN44957.1"/>
    </source>
</evidence>
<dbReference type="HOGENOM" id="CLU_100672_0_0_1"/>
<gene>
    <name evidence="2" type="ORF">HMPREF1541_09832</name>
</gene>
<dbReference type="GeneID" id="19977171"/>
<keyword evidence="3" id="KW-1185">Reference proteome</keyword>
<name>W2S8G2_CYPE1</name>
<dbReference type="EMBL" id="KB822713">
    <property type="protein sequence ID" value="ETN44957.1"/>
    <property type="molecule type" value="Genomic_DNA"/>
</dbReference>
<dbReference type="eggNOG" id="ENOG502S5YS">
    <property type="taxonomic scope" value="Eukaryota"/>
</dbReference>
<feature type="compositionally biased region" description="Basic and acidic residues" evidence="1">
    <location>
        <begin position="195"/>
        <end position="206"/>
    </location>
</feature>
<organism evidence="2 3">
    <name type="scientific">Cyphellophora europaea (strain CBS 101466)</name>
    <name type="common">Phialophora europaea</name>
    <dbReference type="NCBI Taxonomy" id="1220924"/>
    <lineage>
        <taxon>Eukaryota</taxon>
        <taxon>Fungi</taxon>
        <taxon>Dikarya</taxon>
        <taxon>Ascomycota</taxon>
        <taxon>Pezizomycotina</taxon>
        <taxon>Eurotiomycetes</taxon>
        <taxon>Chaetothyriomycetidae</taxon>
        <taxon>Chaetothyriales</taxon>
        <taxon>Cyphellophoraceae</taxon>
        <taxon>Cyphellophora</taxon>
    </lineage>
</organism>
<reference evidence="2 3" key="1">
    <citation type="submission" date="2013-03" db="EMBL/GenBank/DDBJ databases">
        <title>The Genome Sequence of Phialophora europaea CBS 101466.</title>
        <authorList>
            <consortium name="The Broad Institute Genomics Platform"/>
            <person name="Cuomo C."/>
            <person name="de Hoog S."/>
            <person name="Gorbushina A."/>
            <person name="Walker B."/>
            <person name="Young S.K."/>
            <person name="Zeng Q."/>
            <person name="Gargeya S."/>
            <person name="Fitzgerald M."/>
            <person name="Haas B."/>
            <person name="Abouelleil A."/>
            <person name="Allen A.W."/>
            <person name="Alvarado L."/>
            <person name="Arachchi H.M."/>
            <person name="Berlin A.M."/>
            <person name="Chapman S.B."/>
            <person name="Gainer-Dewar J."/>
            <person name="Goldberg J."/>
            <person name="Griggs A."/>
            <person name="Gujja S."/>
            <person name="Hansen M."/>
            <person name="Howarth C."/>
            <person name="Imamovic A."/>
            <person name="Ireland A."/>
            <person name="Larimer J."/>
            <person name="McCowan C."/>
            <person name="Murphy C."/>
            <person name="Pearson M."/>
            <person name="Poon T.W."/>
            <person name="Priest M."/>
            <person name="Roberts A."/>
            <person name="Saif S."/>
            <person name="Shea T."/>
            <person name="Sisk P."/>
            <person name="Sykes S."/>
            <person name="Wortman J."/>
            <person name="Nusbaum C."/>
            <person name="Birren B."/>
        </authorList>
    </citation>
    <scope>NUCLEOTIDE SEQUENCE [LARGE SCALE GENOMIC DNA]</scope>
    <source>
        <strain evidence="2 3">CBS 101466</strain>
    </source>
</reference>
<dbReference type="OrthoDB" id="544298at2759"/>
<accession>W2S8G2</accession>
<dbReference type="InParanoid" id="W2S8G2"/>
<dbReference type="Proteomes" id="UP000030752">
    <property type="component" value="Unassembled WGS sequence"/>
</dbReference>
<dbReference type="InterPro" id="IPR013869">
    <property type="entry name" value="DUF1757"/>
</dbReference>
<evidence type="ECO:0000256" key="1">
    <source>
        <dbReference type="SAM" id="MobiDB-lite"/>
    </source>
</evidence>
<dbReference type="PANTHER" id="PTHR38636">
    <property type="entry name" value="PROTEIN CBG20488"/>
    <property type="match status" value="1"/>
</dbReference>
<dbReference type="PANTHER" id="PTHR38636:SF1">
    <property type="entry name" value="CHLORIDE CHANNEL PROTEIN CLC-D"/>
    <property type="match status" value="1"/>
</dbReference>
<proteinExistence type="predicted"/>
<feature type="region of interest" description="Disordered" evidence="1">
    <location>
        <begin position="192"/>
        <end position="218"/>
    </location>
</feature>
<evidence type="ECO:0000313" key="3">
    <source>
        <dbReference type="Proteomes" id="UP000030752"/>
    </source>
</evidence>
<dbReference type="Pfam" id="PF08560">
    <property type="entry name" value="DUF1757"/>
    <property type="match status" value="1"/>
</dbReference>
<dbReference type="RefSeq" id="XP_008712727.1">
    <property type="nucleotide sequence ID" value="XM_008714505.1"/>
</dbReference>
<dbReference type="AlphaFoldDB" id="W2S8G2"/>